<evidence type="ECO:0000313" key="1">
    <source>
        <dbReference type="EMBL" id="GAB0204671.1"/>
    </source>
</evidence>
<dbReference type="Proteomes" id="UP001623348">
    <property type="component" value="Unassembled WGS sequence"/>
</dbReference>
<organism evidence="1 2">
    <name type="scientific">Grus japonensis</name>
    <name type="common">Japanese crane</name>
    <name type="synonym">Red-crowned crane</name>
    <dbReference type="NCBI Taxonomy" id="30415"/>
    <lineage>
        <taxon>Eukaryota</taxon>
        <taxon>Metazoa</taxon>
        <taxon>Chordata</taxon>
        <taxon>Craniata</taxon>
        <taxon>Vertebrata</taxon>
        <taxon>Euteleostomi</taxon>
        <taxon>Archelosauria</taxon>
        <taxon>Archosauria</taxon>
        <taxon>Dinosauria</taxon>
        <taxon>Saurischia</taxon>
        <taxon>Theropoda</taxon>
        <taxon>Coelurosauria</taxon>
        <taxon>Aves</taxon>
        <taxon>Neognathae</taxon>
        <taxon>Neoaves</taxon>
        <taxon>Gruiformes</taxon>
        <taxon>Gruidae</taxon>
        <taxon>Grus</taxon>
    </lineage>
</organism>
<dbReference type="Gene3D" id="3.30.70.270">
    <property type="match status" value="1"/>
</dbReference>
<comment type="caution">
    <text evidence="1">The sequence shown here is derived from an EMBL/GenBank/DDBJ whole genome shotgun (WGS) entry which is preliminary data.</text>
</comment>
<name>A0ABC9Y400_GRUJA</name>
<reference evidence="1 2" key="1">
    <citation type="submission" date="2024-06" db="EMBL/GenBank/DDBJ databases">
        <title>The draft genome of Grus japonensis, version 3.</title>
        <authorList>
            <person name="Nabeshima K."/>
            <person name="Suzuki S."/>
            <person name="Onuma M."/>
        </authorList>
    </citation>
    <scope>NUCLEOTIDE SEQUENCE [LARGE SCALE GENOMIC DNA]</scope>
    <source>
        <strain evidence="1 2">451A</strain>
    </source>
</reference>
<gene>
    <name evidence="1" type="ORF">GRJ2_002932700</name>
</gene>
<proteinExistence type="predicted"/>
<dbReference type="InterPro" id="IPR043128">
    <property type="entry name" value="Rev_trsase/Diguanyl_cyclase"/>
</dbReference>
<keyword evidence="2" id="KW-1185">Reference proteome</keyword>
<dbReference type="EMBL" id="BAAFJT010000040">
    <property type="protein sequence ID" value="GAB0204671.1"/>
    <property type="molecule type" value="Genomic_DNA"/>
</dbReference>
<dbReference type="InterPro" id="IPR043502">
    <property type="entry name" value="DNA/RNA_pol_sf"/>
</dbReference>
<sequence>MSDPWAYKAVVDTSAQCTLMPLSHDKAEPICISGVTGGSQQLTVMESEVSLTGNDWQKHPIVTGPEAPCMRGIDCLWRGYFKDIKGITMDFWTLETEEIKQLSILPSLSEHPCVVRLLTVEEQVPIGTTMVHLQYVDDIIIWGNTAEEVSEKGKKIVQILWKASFAINRSKVTGPAQA</sequence>
<dbReference type="SUPFAM" id="SSF56672">
    <property type="entry name" value="DNA/RNA polymerases"/>
    <property type="match status" value="1"/>
</dbReference>
<accession>A0ABC9Y400</accession>
<evidence type="ECO:0000313" key="2">
    <source>
        <dbReference type="Proteomes" id="UP001623348"/>
    </source>
</evidence>
<dbReference type="AlphaFoldDB" id="A0ABC9Y400"/>
<protein>
    <recommendedName>
        <fullName evidence="3">Peptidase A2 domain-containing protein</fullName>
    </recommendedName>
</protein>
<evidence type="ECO:0008006" key="3">
    <source>
        <dbReference type="Google" id="ProtNLM"/>
    </source>
</evidence>